<evidence type="ECO:0000313" key="11">
    <source>
        <dbReference type="Ensembl" id="ENSCPRP00005004709.1"/>
    </source>
</evidence>
<dbReference type="GO" id="GO:0005763">
    <property type="term" value="C:mitochondrial small ribosomal subunit"/>
    <property type="evidence" value="ECO:0007669"/>
    <property type="project" value="InterPro"/>
</dbReference>
<dbReference type="GO" id="GO:0019904">
    <property type="term" value="F:protein domain specific binding"/>
    <property type="evidence" value="ECO:0007669"/>
    <property type="project" value="Ensembl"/>
</dbReference>
<evidence type="ECO:0000256" key="10">
    <source>
        <dbReference type="SAM" id="SignalP"/>
    </source>
</evidence>
<keyword evidence="4" id="KW-0689">Ribosomal protein</keyword>
<dbReference type="AlphaFoldDB" id="A0A7M4E5H5"/>
<gene>
    <name evidence="11" type="primary">MRPS31</name>
</gene>
<evidence type="ECO:0000256" key="5">
    <source>
        <dbReference type="ARBA" id="ARBA00023128"/>
    </source>
</evidence>
<feature type="region of interest" description="Disordered" evidence="9">
    <location>
        <begin position="57"/>
        <end position="77"/>
    </location>
</feature>
<dbReference type="InterPro" id="IPR026299">
    <property type="entry name" value="MRP-S31"/>
</dbReference>
<evidence type="ECO:0000256" key="2">
    <source>
        <dbReference type="ARBA" id="ARBA00011057"/>
    </source>
</evidence>
<evidence type="ECO:0000313" key="12">
    <source>
        <dbReference type="Proteomes" id="UP000594220"/>
    </source>
</evidence>
<evidence type="ECO:0000256" key="9">
    <source>
        <dbReference type="SAM" id="MobiDB-lite"/>
    </source>
</evidence>
<feature type="chain" id="PRO_5029545628" description="Small ribosomal subunit protein mS31" evidence="10">
    <location>
        <begin position="28"/>
        <end position="383"/>
    </location>
</feature>
<evidence type="ECO:0000256" key="7">
    <source>
        <dbReference type="ARBA" id="ARBA00035133"/>
    </source>
</evidence>
<dbReference type="Pfam" id="PF15433">
    <property type="entry name" value="MRP-S31"/>
    <property type="match status" value="1"/>
</dbReference>
<keyword evidence="3" id="KW-0809">Transit peptide</keyword>
<dbReference type="GO" id="GO:0005730">
    <property type="term" value="C:nucleolus"/>
    <property type="evidence" value="ECO:0007669"/>
    <property type="project" value="Ensembl"/>
</dbReference>
<keyword evidence="6" id="KW-0687">Ribonucleoprotein</keyword>
<dbReference type="PANTHER" id="PTHR13231:SF3">
    <property type="entry name" value="SMALL RIBOSOMAL SUBUNIT PROTEIN MS31"/>
    <property type="match status" value="1"/>
</dbReference>
<accession>A0A7M4E5H5</accession>
<comment type="similarity">
    <text evidence="2">Belongs to the mitochondrion-specific ribosomal protein mS31 family.</text>
</comment>
<evidence type="ECO:0000256" key="6">
    <source>
        <dbReference type="ARBA" id="ARBA00023274"/>
    </source>
</evidence>
<comment type="subcellular location">
    <subcellularLocation>
        <location evidence="1">Mitochondrion</location>
    </subcellularLocation>
</comment>
<reference evidence="11" key="2">
    <citation type="submission" date="2025-09" db="UniProtKB">
        <authorList>
            <consortium name="Ensembl"/>
        </authorList>
    </citation>
    <scope>IDENTIFICATION</scope>
</reference>
<proteinExistence type="inferred from homology"/>
<dbReference type="GO" id="GO:0003735">
    <property type="term" value="F:structural constituent of ribosome"/>
    <property type="evidence" value="ECO:0007669"/>
    <property type="project" value="InterPro"/>
</dbReference>
<reference evidence="11" key="1">
    <citation type="submission" date="2025-08" db="UniProtKB">
        <authorList>
            <consortium name="Ensembl"/>
        </authorList>
    </citation>
    <scope>IDENTIFICATION</scope>
</reference>
<organism evidence="11 12">
    <name type="scientific">Crocodylus porosus</name>
    <name type="common">Saltwater crocodile</name>
    <name type="synonym">Estuarine crocodile</name>
    <dbReference type="NCBI Taxonomy" id="8502"/>
    <lineage>
        <taxon>Eukaryota</taxon>
        <taxon>Metazoa</taxon>
        <taxon>Chordata</taxon>
        <taxon>Craniata</taxon>
        <taxon>Vertebrata</taxon>
        <taxon>Euteleostomi</taxon>
        <taxon>Archelosauria</taxon>
        <taxon>Archosauria</taxon>
        <taxon>Crocodylia</taxon>
        <taxon>Longirostres</taxon>
        <taxon>Crocodylidae</taxon>
        <taxon>Crocodylus</taxon>
    </lineage>
</organism>
<keyword evidence="5" id="KW-0496">Mitochondrion</keyword>
<dbReference type="Ensembl" id="ENSCPRT00005005519.1">
    <property type="protein sequence ID" value="ENSCPRP00005004709.1"/>
    <property type="gene ID" value="ENSCPRG00005003418.1"/>
</dbReference>
<dbReference type="GeneTree" id="ENSGT00390000010017"/>
<dbReference type="PANTHER" id="PTHR13231">
    <property type="entry name" value="MITOCHONDRIAL RIBOSOMAL PROTEIN S31"/>
    <property type="match status" value="1"/>
</dbReference>
<dbReference type="OMA" id="EGYDNYP"/>
<keyword evidence="10" id="KW-0732">Signal</keyword>
<protein>
    <recommendedName>
        <fullName evidence="7">Small ribosomal subunit protein mS31</fullName>
    </recommendedName>
    <alternativeName>
        <fullName evidence="8">28S ribosomal protein S31, mitochondrial</fullName>
    </alternativeName>
</protein>
<dbReference type="Proteomes" id="UP000594220">
    <property type="component" value="Unplaced"/>
</dbReference>
<sequence>MSCADTRMTFLWFVLVENMKFLPCCVANNGEVKNSKIQKCFSSSAGFCNQKDESTISADSTTEKASENQKKKTKKNNRKTLFNILHGMKVEESRNKEVLLENKLQMKKGTKSPLEHMESASEIILEDKNKKAASDTLVSPALVKAASMIASSLPCNRKQTLSDLLSELRKHHKITCAQRSGEASNVSNTIASKIRKRTHIRSKSRTSNFIPFEDKREREVPERAKSEFSGTRSTVQYSGTKLNIFQVAPRVTKEVSETESSPTLWDLEYAKEIAATCRQPPLNGFEEMIQWTEEGKLWEFPINNEAGIEDDVEFYEHIFLDKHLEDFPKQGPIRHFMELVTCGLSKNPYLTVKQKVEHIDWFRNYFKEKEELLKEIENYEKER</sequence>
<evidence type="ECO:0000256" key="8">
    <source>
        <dbReference type="ARBA" id="ARBA00035363"/>
    </source>
</evidence>
<evidence type="ECO:0000256" key="4">
    <source>
        <dbReference type="ARBA" id="ARBA00022980"/>
    </source>
</evidence>
<evidence type="ECO:0000256" key="1">
    <source>
        <dbReference type="ARBA" id="ARBA00004173"/>
    </source>
</evidence>
<feature type="compositionally biased region" description="Basic and acidic residues" evidence="9">
    <location>
        <begin position="61"/>
        <end position="70"/>
    </location>
</feature>
<feature type="signal peptide" evidence="10">
    <location>
        <begin position="1"/>
        <end position="27"/>
    </location>
</feature>
<evidence type="ECO:0000256" key="3">
    <source>
        <dbReference type="ARBA" id="ARBA00022946"/>
    </source>
</evidence>
<keyword evidence="12" id="KW-1185">Reference proteome</keyword>
<name>A0A7M4E5H5_CROPO</name>